<organism evidence="2 3">
    <name type="scientific">Pseudodesulfovibrio cashew</name>
    <dbReference type="NCBI Taxonomy" id="2678688"/>
    <lineage>
        <taxon>Bacteria</taxon>
        <taxon>Pseudomonadati</taxon>
        <taxon>Thermodesulfobacteriota</taxon>
        <taxon>Desulfovibrionia</taxon>
        <taxon>Desulfovibrionales</taxon>
        <taxon>Desulfovibrionaceae</taxon>
    </lineage>
</organism>
<dbReference type="EMBL" id="CP046400">
    <property type="protein sequence ID" value="QGY38886.1"/>
    <property type="molecule type" value="Genomic_DNA"/>
</dbReference>
<dbReference type="InterPro" id="IPR011576">
    <property type="entry name" value="Pyridox_Oxase_N"/>
</dbReference>
<evidence type="ECO:0000313" key="2">
    <source>
        <dbReference type="EMBL" id="QGY38886.1"/>
    </source>
</evidence>
<gene>
    <name evidence="2" type="ORF">GM415_01605</name>
</gene>
<name>A0A6I6J7S8_9BACT</name>
<dbReference type="SUPFAM" id="SSF50475">
    <property type="entry name" value="FMN-binding split barrel"/>
    <property type="match status" value="1"/>
</dbReference>
<reference evidence="2 3" key="1">
    <citation type="submission" date="2019-11" db="EMBL/GenBank/DDBJ databases">
        <authorList>
            <person name="Zheng R.K."/>
            <person name="Sun C.M."/>
        </authorList>
    </citation>
    <scope>NUCLEOTIDE SEQUENCE [LARGE SCALE GENOMIC DNA]</scope>
    <source>
        <strain evidence="2 3">SRB007</strain>
    </source>
</reference>
<dbReference type="Pfam" id="PF01243">
    <property type="entry name" value="PNPOx_N"/>
    <property type="match status" value="1"/>
</dbReference>
<sequence>MTQEKMQLIDDLVTHERHCVLATTDGIEPLCSLMTLFVDHAAMKFYFLSRKDSRKNINIKKHPHVSILIDRRDQGVALTVQGVYAPIKRAQTVEAITKMFLRKYPELEEFANHPDTELLRVNGQSAQLIQGVNEKFSTKLKNS</sequence>
<evidence type="ECO:0000259" key="1">
    <source>
        <dbReference type="Pfam" id="PF01243"/>
    </source>
</evidence>
<proteinExistence type="predicted"/>
<keyword evidence="3" id="KW-1185">Reference proteome</keyword>
<dbReference type="RefSeq" id="WP_158946097.1">
    <property type="nucleotide sequence ID" value="NZ_CP046400.1"/>
</dbReference>
<feature type="domain" description="Pyridoxamine 5'-phosphate oxidase N-terminal" evidence="1">
    <location>
        <begin position="9"/>
        <end position="124"/>
    </location>
</feature>
<evidence type="ECO:0000313" key="3">
    <source>
        <dbReference type="Proteomes" id="UP000428328"/>
    </source>
</evidence>
<dbReference type="AlphaFoldDB" id="A0A6I6J7S8"/>
<dbReference type="KEGG" id="psel:GM415_01605"/>
<dbReference type="Gene3D" id="2.30.110.10">
    <property type="entry name" value="Electron Transport, Fmn-binding Protein, Chain A"/>
    <property type="match status" value="1"/>
</dbReference>
<dbReference type="InterPro" id="IPR012349">
    <property type="entry name" value="Split_barrel_FMN-bd"/>
</dbReference>
<accession>A0A6I6J7S8</accession>
<dbReference type="Proteomes" id="UP000428328">
    <property type="component" value="Chromosome"/>
</dbReference>
<protein>
    <submittedName>
        <fullName evidence="2">Pyridoxamine 5'-phosphate oxidase family protein</fullName>
    </submittedName>
</protein>